<evidence type="ECO:0000313" key="4">
    <source>
        <dbReference type="EMBL" id="KAK7081669.1"/>
    </source>
</evidence>
<dbReference type="AlphaFoldDB" id="A0AAN9ABE7"/>
<evidence type="ECO:0000256" key="1">
    <source>
        <dbReference type="ARBA" id="ARBA00005771"/>
    </source>
</evidence>
<evidence type="ECO:0000256" key="2">
    <source>
        <dbReference type="ARBA" id="ARBA00022679"/>
    </source>
</evidence>
<proteinExistence type="inferred from homology"/>
<dbReference type="SUPFAM" id="SSF52540">
    <property type="entry name" value="P-loop containing nucleoside triphosphate hydrolases"/>
    <property type="match status" value="1"/>
</dbReference>
<dbReference type="Proteomes" id="UP001381693">
    <property type="component" value="Unassembled WGS sequence"/>
</dbReference>
<dbReference type="PANTHER" id="PTHR11783">
    <property type="entry name" value="SULFOTRANSFERASE SULT"/>
    <property type="match status" value="1"/>
</dbReference>
<dbReference type="Gene3D" id="3.40.50.300">
    <property type="entry name" value="P-loop containing nucleotide triphosphate hydrolases"/>
    <property type="match status" value="1"/>
</dbReference>
<evidence type="ECO:0000313" key="5">
    <source>
        <dbReference type="Proteomes" id="UP001381693"/>
    </source>
</evidence>
<comment type="caution">
    <text evidence="4">The sequence shown here is derived from an EMBL/GenBank/DDBJ whole genome shotgun (WGS) entry which is preliminary data.</text>
</comment>
<dbReference type="Pfam" id="PF00685">
    <property type="entry name" value="Sulfotransfer_1"/>
    <property type="match status" value="1"/>
</dbReference>
<dbReference type="InterPro" id="IPR027417">
    <property type="entry name" value="P-loop_NTPase"/>
</dbReference>
<name>A0AAN9ABE7_HALRR</name>
<organism evidence="4 5">
    <name type="scientific">Halocaridina rubra</name>
    <name type="common">Hawaiian red shrimp</name>
    <dbReference type="NCBI Taxonomy" id="373956"/>
    <lineage>
        <taxon>Eukaryota</taxon>
        <taxon>Metazoa</taxon>
        <taxon>Ecdysozoa</taxon>
        <taxon>Arthropoda</taxon>
        <taxon>Crustacea</taxon>
        <taxon>Multicrustacea</taxon>
        <taxon>Malacostraca</taxon>
        <taxon>Eumalacostraca</taxon>
        <taxon>Eucarida</taxon>
        <taxon>Decapoda</taxon>
        <taxon>Pleocyemata</taxon>
        <taxon>Caridea</taxon>
        <taxon>Atyoidea</taxon>
        <taxon>Atyidae</taxon>
        <taxon>Halocaridina</taxon>
    </lineage>
</organism>
<protein>
    <submittedName>
        <fullName evidence="4">Sulfotransferase 4A1</fullName>
    </submittedName>
</protein>
<dbReference type="GO" id="GO:0008146">
    <property type="term" value="F:sulfotransferase activity"/>
    <property type="evidence" value="ECO:0007669"/>
    <property type="project" value="InterPro"/>
</dbReference>
<dbReference type="EMBL" id="JAXCGZ010004567">
    <property type="protein sequence ID" value="KAK7081669.1"/>
    <property type="molecule type" value="Genomic_DNA"/>
</dbReference>
<dbReference type="InterPro" id="IPR000863">
    <property type="entry name" value="Sulfotransferase_dom"/>
</dbReference>
<gene>
    <name evidence="4" type="primary">SULT4A1</name>
    <name evidence="4" type="ORF">SK128_014857</name>
</gene>
<accession>A0AAN9ABE7</accession>
<feature type="domain" description="Sulfotransferase" evidence="3">
    <location>
        <begin position="64"/>
        <end position="343"/>
    </location>
</feature>
<comment type="similarity">
    <text evidence="1">Belongs to the sulfotransferase 1 family.</text>
</comment>
<keyword evidence="5" id="KW-1185">Reference proteome</keyword>
<reference evidence="4 5" key="1">
    <citation type="submission" date="2023-11" db="EMBL/GenBank/DDBJ databases">
        <title>Halocaridina rubra genome assembly.</title>
        <authorList>
            <person name="Smith C."/>
        </authorList>
    </citation>
    <scope>NUCLEOTIDE SEQUENCE [LARGE SCALE GENOMIC DNA]</scope>
    <source>
        <strain evidence="4">EP-1</strain>
        <tissue evidence="4">Whole</tissue>
    </source>
</reference>
<keyword evidence="2" id="KW-0808">Transferase</keyword>
<sequence length="362" mass="42380">MNVIMALLSGHEVNILEGEEEKDQKENWKGYTNGLVRLHPGRWLFPGSYTKFANKLYEFRFKSNDVIVMTWPKCGTTWMQEIVWTMRNSPDLNHPRLGSPINTRVPFIDTDMFLECSLLPPADPESSTAKHFQRLCPGKDPADGFFFQLTEAQPEPRTIKTHLPISLFAPSLLDTAKVIYVVRNPKDVLVSYYHHVQLFIAMSYVGTLDKFVEYFLNDDLVYSPFWLHIKEAWEQKDHSNLHFVFYEDMLRDIKNELKKLNKFLDTNLSDEQLEKVHHYTSFNEMKKRDNVFNEAHESNDFMNSNYLETNGGFYRKGKSGSWKTKLNEDQSQKVDEWIEKHLTPLGITFKEAEEMEINVTTS</sequence>
<evidence type="ECO:0000259" key="3">
    <source>
        <dbReference type="Pfam" id="PF00685"/>
    </source>
</evidence>